<keyword evidence="12" id="KW-0902">Two-component regulatory system</keyword>
<comment type="caution">
    <text evidence="18">The sequence shown here is derived from an EMBL/GenBank/DDBJ whole genome shotgun (WGS) entry which is preliminary data.</text>
</comment>
<name>A0ABQ3WEW7_9ACTN</name>
<evidence type="ECO:0000313" key="18">
    <source>
        <dbReference type="EMBL" id="GID44455.1"/>
    </source>
</evidence>
<keyword evidence="10" id="KW-0067">ATP-binding</keyword>
<evidence type="ECO:0000259" key="17">
    <source>
        <dbReference type="PROSITE" id="PS50112"/>
    </source>
</evidence>
<keyword evidence="7 15" id="KW-0812">Transmembrane</keyword>
<comment type="subcellular location">
    <subcellularLocation>
        <location evidence="3">Cell membrane</location>
    </subcellularLocation>
    <subcellularLocation>
        <location evidence="2">Membrane</location>
        <topology evidence="2">Multi-pass membrane protein</topology>
    </subcellularLocation>
</comment>
<protein>
    <recommendedName>
        <fullName evidence="14">Sensor-like histidine kinase SenX3</fullName>
        <ecNumber evidence="4">2.7.13.3</ecNumber>
    </recommendedName>
</protein>
<feature type="transmembrane region" description="Helical" evidence="15">
    <location>
        <begin position="253"/>
        <end position="273"/>
    </location>
</feature>
<accession>A0ABQ3WEW7</accession>
<evidence type="ECO:0000256" key="10">
    <source>
        <dbReference type="ARBA" id="ARBA00022840"/>
    </source>
</evidence>
<evidence type="ECO:0000256" key="1">
    <source>
        <dbReference type="ARBA" id="ARBA00000085"/>
    </source>
</evidence>
<evidence type="ECO:0000256" key="6">
    <source>
        <dbReference type="ARBA" id="ARBA00022679"/>
    </source>
</evidence>
<dbReference type="PROSITE" id="PS50109">
    <property type="entry name" value="HIS_KIN"/>
    <property type="match status" value="1"/>
</dbReference>
<organism evidence="18">
    <name type="scientific">Actinoplanes campanulatus</name>
    <dbReference type="NCBI Taxonomy" id="113559"/>
    <lineage>
        <taxon>Bacteria</taxon>
        <taxon>Bacillati</taxon>
        <taxon>Actinomycetota</taxon>
        <taxon>Actinomycetes</taxon>
        <taxon>Micromonosporales</taxon>
        <taxon>Micromonosporaceae</taxon>
        <taxon>Actinoplanes</taxon>
    </lineage>
</organism>
<dbReference type="SUPFAM" id="SSF47384">
    <property type="entry name" value="Homodimeric domain of signal transducing histidine kinase"/>
    <property type="match status" value="1"/>
</dbReference>
<dbReference type="InterPro" id="IPR000014">
    <property type="entry name" value="PAS"/>
</dbReference>
<feature type="domain" description="Histidine kinase" evidence="16">
    <location>
        <begin position="460"/>
        <end position="681"/>
    </location>
</feature>
<feature type="transmembrane region" description="Helical" evidence="15">
    <location>
        <begin position="285"/>
        <end position="304"/>
    </location>
</feature>
<evidence type="ECO:0000256" key="11">
    <source>
        <dbReference type="ARBA" id="ARBA00022989"/>
    </source>
</evidence>
<dbReference type="InterPro" id="IPR036097">
    <property type="entry name" value="HisK_dim/P_sf"/>
</dbReference>
<dbReference type="SMART" id="SM00387">
    <property type="entry name" value="HATPase_c"/>
    <property type="match status" value="1"/>
</dbReference>
<comment type="catalytic activity">
    <reaction evidence="1">
        <text>ATP + protein L-histidine = ADP + protein N-phospho-L-histidine.</text>
        <dbReference type="EC" id="2.7.13.3"/>
    </reaction>
</comment>
<keyword evidence="13 15" id="KW-0472">Membrane</keyword>
<dbReference type="InterPro" id="IPR036890">
    <property type="entry name" value="HATPase_C_sf"/>
</dbReference>
<dbReference type="PANTHER" id="PTHR42878:SF7">
    <property type="entry name" value="SENSOR HISTIDINE KINASE GLRK"/>
    <property type="match status" value="1"/>
</dbReference>
<feature type="domain" description="PAS" evidence="17">
    <location>
        <begin position="326"/>
        <end position="362"/>
    </location>
</feature>
<dbReference type="SMART" id="SM00388">
    <property type="entry name" value="HisKA"/>
    <property type="match status" value="1"/>
</dbReference>
<keyword evidence="6" id="KW-0808">Transferase</keyword>
<dbReference type="EC" id="2.7.13.3" evidence="4"/>
<evidence type="ECO:0000256" key="12">
    <source>
        <dbReference type="ARBA" id="ARBA00023012"/>
    </source>
</evidence>
<dbReference type="InterPro" id="IPR050351">
    <property type="entry name" value="BphY/WalK/GraS-like"/>
</dbReference>
<evidence type="ECO:0000256" key="7">
    <source>
        <dbReference type="ARBA" id="ARBA00022692"/>
    </source>
</evidence>
<evidence type="ECO:0000256" key="5">
    <source>
        <dbReference type="ARBA" id="ARBA00022553"/>
    </source>
</evidence>
<evidence type="ECO:0000256" key="8">
    <source>
        <dbReference type="ARBA" id="ARBA00022741"/>
    </source>
</evidence>
<evidence type="ECO:0000256" key="4">
    <source>
        <dbReference type="ARBA" id="ARBA00012438"/>
    </source>
</evidence>
<dbReference type="PRINTS" id="PR00344">
    <property type="entry name" value="BCTRLSENSOR"/>
</dbReference>
<sequence length="704" mass="74023">MQSISASLLRTAAFAAIFLALESVIRTEVTQRSGVPAVWPAAGIAAMWFTAQRRARVRWADPVAMVAVIVAVNLAAGAGPAVAVMYAVTALVQVSVFLRLLPRAFPGPDGDDDARLRRPRDLWALLAVVATAATVGTAVGAVGLRLTTGTPPGPATVTWFFCDAANMLLYGAVTLHVESVLATCRARYGSLLAGWRQQTRVTPTGARAAEYAAVTLCLLAGYGYTLTAPAVSMVFPLIALTVWAGVRLSTTYVVAHNVIIAIAVALATLHGVGPFADLGSTTHRVLIAQLFNVMVSLIGLALALGRDERAALTTELADEKEQASRQARLMNAIVNSMADGVTVTDRDGRLLMHNPAAVSLLGRIRSFDMPDPIGFYGFRHLDGSPVTDGDLPWRITAADGRIHILDITVRNPDLSEARVVRSTATPLIDPDGATHSAVVLLRDITAETRHRDELASFAGVVAHDLLNPLTTVEGRTEAAVDALADVPAHPGVTAADGALTRVERAAARMRGMVNDLLAYTTTRDAAITPSAVDLHHMVTDVAVARIDTATAAHKPVPTFTIGDLHPVYADPVLLRQLLDNLISNAVKYTAVGVTPHITVASSRQNDTVTVTVADNGIGIPAGQHDAVFDPFHRAHRGEGYGGTGLGLAICKRTVERHGGIITATDNPGGGTCFTFTLPARTSIDMTTLGAHPSARAPEGSGSVT</sequence>
<dbReference type="SUPFAM" id="SSF55874">
    <property type="entry name" value="ATPase domain of HSP90 chaperone/DNA topoisomerase II/histidine kinase"/>
    <property type="match status" value="1"/>
</dbReference>
<evidence type="ECO:0000259" key="16">
    <source>
        <dbReference type="PROSITE" id="PS50109"/>
    </source>
</evidence>
<proteinExistence type="predicted"/>
<dbReference type="CDD" id="cd00082">
    <property type="entry name" value="HisKA"/>
    <property type="match status" value="1"/>
</dbReference>
<keyword evidence="9" id="KW-0418">Kinase</keyword>
<dbReference type="PROSITE" id="PS50112">
    <property type="entry name" value="PAS"/>
    <property type="match status" value="1"/>
</dbReference>
<keyword evidence="8" id="KW-0547">Nucleotide-binding</keyword>
<dbReference type="SUPFAM" id="SSF55785">
    <property type="entry name" value="PYP-like sensor domain (PAS domain)"/>
    <property type="match status" value="1"/>
</dbReference>
<evidence type="ECO:0000256" key="15">
    <source>
        <dbReference type="SAM" id="Phobius"/>
    </source>
</evidence>
<feature type="transmembrane region" description="Helical" evidence="15">
    <location>
        <begin position="59"/>
        <end position="77"/>
    </location>
</feature>
<dbReference type="InterPro" id="IPR003594">
    <property type="entry name" value="HATPase_dom"/>
</dbReference>
<evidence type="ECO:0000256" key="3">
    <source>
        <dbReference type="ARBA" id="ARBA00004236"/>
    </source>
</evidence>
<feature type="transmembrane region" description="Helical" evidence="15">
    <location>
        <begin position="122"/>
        <end position="144"/>
    </location>
</feature>
<dbReference type="CDD" id="cd00075">
    <property type="entry name" value="HATPase"/>
    <property type="match status" value="1"/>
</dbReference>
<dbReference type="EMBL" id="BOMF01000030">
    <property type="protein sequence ID" value="GID44455.1"/>
    <property type="molecule type" value="Genomic_DNA"/>
</dbReference>
<dbReference type="InterPro" id="IPR004358">
    <property type="entry name" value="Sig_transdc_His_kin-like_C"/>
</dbReference>
<feature type="transmembrane region" description="Helical" evidence="15">
    <location>
        <begin position="230"/>
        <end position="246"/>
    </location>
</feature>
<dbReference type="InterPro" id="IPR003661">
    <property type="entry name" value="HisK_dim/P_dom"/>
</dbReference>
<dbReference type="Pfam" id="PF02518">
    <property type="entry name" value="HATPase_c"/>
    <property type="match status" value="1"/>
</dbReference>
<reference evidence="18" key="1">
    <citation type="submission" date="2021-01" db="EMBL/GenBank/DDBJ databases">
        <title>Whole genome shotgun sequence of Actinoplanes capillaceus NBRC 16408.</title>
        <authorList>
            <person name="Komaki H."/>
            <person name="Tamura T."/>
        </authorList>
    </citation>
    <scope>NUCLEOTIDE SEQUENCE [LARGE SCALE GENOMIC DNA]</scope>
    <source>
        <strain evidence="18">NBRC 16408</strain>
    </source>
</reference>
<dbReference type="InterPro" id="IPR005467">
    <property type="entry name" value="His_kinase_dom"/>
</dbReference>
<feature type="transmembrane region" description="Helical" evidence="15">
    <location>
        <begin position="36"/>
        <end position="52"/>
    </location>
</feature>
<evidence type="ECO:0000256" key="14">
    <source>
        <dbReference type="ARBA" id="ARBA00039401"/>
    </source>
</evidence>
<dbReference type="RefSeq" id="WP_204295093.1">
    <property type="nucleotide sequence ID" value="NZ_BAAAGQ010000009.1"/>
</dbReference>
<keyword evidence="5" id="KW-0597">Phosphoprotein</keyword>
<evidence type="ECO:0000256" key="2">
    <source>
        <dbReference type="ARBA" id="ARBA00004141"/>
    </source>
</evidence>
<evidence type="ECO:0000256" key="13">
    <source>
        <dbReference type="ARBA" id="ARBA00023136"/>
    </source>
</evidence>
<dbReference type="Gene3D" id="3.30.450.20">
    <property type="entry name" value="PAS domain"/>
    <property type="match status" value="1"/>
</dbReference>
<dbReference type="Pfam" id="PF13188">
    <property type="entry name" value="PAS_8"/>
    <property type="match status" value="1"/>
</dbReference>
<dbReference type="Gene3D" id="1.10.287.130">
    <property type="match status" value="1"/>
</dbReference>
<dbReference type="InterPro" id="IPR035965">
    <property type="entry name" value="PAS-like_dom_sf"/>
</dbReference>
<dbReference type="PANTHER" id="PTHR42878">
    <property type="entry name" value="TWO-COMPONENT HISTIDINE KINASE"/>
    <property type="match status" value="1"/>
</dbReference>
<evidence type="ECO:0000256" key="9">
    <source>
        <dbReference type="ARBA" id="ARBA00022777"/>
    </source>
</evidence>
<dbReference type="Gene3D" id="3.30.565.10">
    <property type="entry name" value="Histidine kinase-like ATPase, C-terminal domain"/>
    <property type="match status" value="1"/>
</dbReference>
<keyword evidence="11 15" id="KW-1133">Transmembrane helix</keyword>
<gene>
    <name evidence="18" type="ORF">Aca07nite_17300</name>
</gene>